<comment type="caution">
    <text evidence="3">The sequence shown here is derived from an EMBL/GenBank/DDBJ whole genome shotgun (WGS) entry which is preliminary data.</text>
</comment>
<proteinExistence type="predicted"/>
<evidence type="ECO:0000256" key="1">
    <source>
        <dbReference type="SAM" id="MobiDB-lite"/>
    </source>
</evidence>
<sequence length="330" mass="34536">MDDRTVGAAMRGAAAPLPGSLPVRPADADGFDLLTWAFCMWALLWTALFYACSYWAGALLGPRRLPPSRKAHENDCYWVGRNLVGVLHAALVAAVALPALAVLAGAPDAARFACTGHLGWCSGGPRTSAQLASVPGGELAAEAVAAAGLAFTAFIAVDLVLSVLHGYATLDHVVHHVAFVTAGLIIRWHCMLPFNAAALLSMEVSTPFLNLALLYRHRGQEFALPVKAAGVPPFGAPGLRGPLRGLPPRRQLVRHPRSLAAPRHGDPPRASPSGRAPSSSPPWRPAWRCSSSGCRGSSRASPRASAAGRPRPSPAAAPTTARRARPARAS</sequence>
<feature type="region of interest" description="Disordered" evidence="1">
    <location>
        <begin position="255"/>
        <end position="330"/>
    </location>
</feature>
<dbReference type="Proteomes" id="UP001189429">
    <property type="component" value="Unassembled WGS sequence"/>
</dbReference>
<feature type="transmembrane region" description="Helical" evidence="2">
    <location>
        <begin position="33"/>
        <end position="61"/>
    </location>
</feature>
<feature type="transmembrane region" description="Helical" evidence="2">
    <location>
        <begin position="82"/>
        <end position="103"/>
    </location>
</feature>
<keyword evidence="2" id="KW-0472">Membrane</keyword>
<gene>
    <name evidence="3" type="ORF">PCOR1329_LOCUS84793</name>
</gene>
<protein>
    <recommendedName>
        <fullName evidence="5">TLC domain-containing protein</fullName>
    </recommendedName>
</protein>
<accession>A0ABN9YH36</accession>
<organism evidence="3 4">
    <name type="scientific">Prorocentrum cordatum</name>
    <dbReference type="NCBI Taxonomy" id="2364126"/>
    <lineage>
        <taxon>Eukaryota</taxon>
        <taxon>Sar</taxon>
        <taxon>Alveolata</taxon>
        <taxon>Dinophyceae</taxon>
        <taxon>Prorocentrales</taxon>
        <taxon>Prorocentraceae</taxon>
        <taxon>Prorocentrum</taxon>
    </lineage>
</organism>
<dbReference type="EMBL" id="CAUYUJ010022442">
    <property type="protein sequence ID" value="CAK0910673.1"/>
    <property type="molecule type" value="Genomic_DNA"/>
</dbReference>
<evidence type="ECO:0000313" key="4">
    <source>
        <dbReference type="Proteomes" id="UP001189429"/>
    </source>
</evidence>
<evidence type="ECO:0000256" key="2">
    <source>
        <dbReference type="SAM" id="Phobius"/>
    </source>
</evidence>
<reference evidence="3" key="1">
    <citation type="submission" date="2023-10" db="EMBL/GenBank/DDBJ databases">
        <authorList>
            <person name="Chen Y."/>
            <person name="Shah S."/>
            <person name="Dougan E. K."/>
            <person name="Thang M."/>
            <person name="Chan C."/>
        </authorList>
    </citation>
    <scope>NUCLEOTIDE SEQUENCE [LARGE SCALE GENOMIC DNA]</scope>
</reference>
<feature type="transmembrane region" description="Helical" evidence="2">
    <location>
        <begin position="173"/>
        <end position="190"/>
    </location>
</feature>
<name>A0ABN9YH36_9DINO</name>
<feature type="compositionally biased region" description="Low complexity" evidence="1">
    <location>
        <begin position="285"/>
        <end position="321"/>
    </location>
</feature>
<feature type="transmembrane region" description="Helical" evidence="2">
    <location>
        <begin position="143"/>
        <end position="161"/>
    </location>
</feature>
<evidence type="ECO:0000313" key="3">
    <source>
        <dbReference type="EMBL" id="CAK0910673.1"/>
    </source>
</evidence>
<keyword evidence="2" id="KW-1133">Transmembrane helix</keyword>
<keyword evidence="4" id="KW-1185">Reference proteome</keyword>
<keyword evidence="2" id="KW-0812">Transmembrane</keyword>
<evidence type="ECO:0008006" key="5">
    <source>
        <dbReference type="Google" id="ProtNLM"/>
    </source>
</evidence>